<dbReference type="SUPFAM" id="SSF56219">
    <property type="entry name" value="DNase I-like"/>
    <property type="match status" value="1"/>
</dbReference>
<feature type="compositionally biased region" description="Basic and acidic residues" evidence="1">
    <location>
        <begin position="815"/>
        <end position="826"/>
    </location>
</feature>
<comment type="caution">
    <text evidence="2">The sequence shown here is derived from an EMBL/GenBank/DDBJ whole genome shotgun (WGS) entry which is preliminary data.</text>
</comment>
<proteinExistence type="predicted"/>
<feature type="region of interest" description="Disordered" evidence="1">
    <location>
        <begin position="530"/>
        <end position="551"/>
    </location>
</feature>
<evidence type="ECO:0000256" key="1">
    <source>
        <dbReference type="SAM" id="MobiDB-lite"/>
    </source>
</evidence>
<accession>A0AAD2JHM7</accession>
<gene>
    <name evidence="2" type="ORF">CYCCA115_LOCUS13164</name>
</gene>
<feature type="compositionally biased region" description="Low complexity" evidence="1">
    <location>
        <begin position="845"/>
        <end position="854"/>
    </location>
</feature>
<dbReference type="InterPro" id="IPR036691">
    <property type="entry name" value="Endo/exonu/phosph_ase_sf"/>
</dbReference>
<feature type="compositionally biased region" description="Low complexity" evidence="1">
    <location>
        <begin position="122"/>
        <end position="144"/>
    </location>
</feature>
<evidence type="ECO:0000313" key="2">
    <source>
        <dbReference type="EMBL" id="CAJ1951629.1"/>
    </source>
</evidence>
<dbReference type="Gene3D" id="3.60.10.10">
    <property type="entry name" value="Endonuclease/exonuclease/phosphatase"/>
    <property type="match status" value="1"/>
</dbReference>
<feature type="compositionally biased region" description="Polar residues" evidence="1">
    <location>
        <begin position="855"/>
        <end position="864"/>
    </location>
</feature>
<protein>
    <submittedName>
        <fullName evidence="2">Uncharacterized protein</fullName>
    </submittedName>
</protein>
<feature type="region of interest" description="Disordered" evidence="1">
    <location>
        <begin position="763"/>
        <end position="912"/>
    </location>
</feature>
<dbReference type="EMBL" id="CAKOGP040001791">
    <property type="protein sequence ID" value="CAJ1951629.1"/>
    <property type="molecule type" value="Genomic_DNA"/>
</dbReference>
<feature type="region of interest" description="Disordered" evidence="1">
    <location>
        <begin position="1"/>
        <end position="153"/>
    </location>
</feature>
<organism evidence="2 3">
    <name type="scientific">Cylindrotheca closterium</name>
    <dbReference type="NCBI Taxonomy" id="2856"/>
    <lineage>
        <taxon>Eukaryota</taxon>
        <taxon>Sar</taxon>
        <taxon>Stramenopiles</taxon>
        <taxon>Ochrophyta</taxon>
        <taxon>Bacillariophyta</taxon>
        <taxon>Bacillariophyceae</taxon>
        <taxon>Bacillariophycidae</taxon>
        <taxon>Bacillariales</taxon>
        <taxon>Bacillariaceae</taxon>
        <taxon>Cylindrotheca</taxon>
    </lineage>
</organism>
<feature type="compositionally biased region" description="Low complexity" evidence="1">
    <location>
        <begin position="775"/>
        <end position="800"/>
    </location>
</feature>
<sequence>MDIDGEFDSGDNRIHDDDDDKDEVEEDNEDTDESTKDSVILVENSYKTTDTENKEDTNYMGLNTDEVVSELTGVTGEDKDPELASPPRKKGRSHRVLVVAPSTEMDVDGSSLSEPGAKRTHSTSASQSTTPTAQKTDTTSTKQSSKAKRRLQRSLTLEERLDGLRQVNLDGMVGQAILVELGMAYSYQGQQGGNTTHASIILNHILDTLADVLKNAEETIRFFPLSDSAYKKSKQWIRAEADLWRLIPDYRSLSKYLDMSFGNMSYASTSNKPGEKKLCTRMRVSFEVEVAAGTIRQYLHGELRPQGFGAGCYESVLQFGDIEKIGALCFYPQEINIRAMEKELMRHFDWKTVIGLRYEWVNIPYNGRRKWNERSPGCMMWHVYVRSRDAKRADRELRLWLHPSTPEKDFPWCAVTHYISSDWKAAQNGTISVKAVGPVKDENLTMISKHNDFVELTQAKYCPVEIPGMLKQATTKAFGPRTCLSMFLSIKAQPVHAEKVAAADVNSDSDSDDSLLEDVSHKFTKVTVKGKTKIKKQPPKSAVARTSEHDGPVLTPVQQRRAKEAERKRKMDLENNIPSPLFIMVLPGEMEGTYLFISTLKYAALATNVLNGLVPFFTHHLGELTTNQANRVIAKWLSVSLIHTTRRKELVWCLETLRARPSDQTLQGIDEAIDFLDGFGSDPLDVAEAKLEFDMEMADAKDIDDGATVAGAMDELLEKDSQLEAAITEIELRRIFWLRRAALWKLNDFATVSFPQDRSESAAADSLAKEPTLPASPARAAKSSPLTAPLPSSPPRATTAIANQPPPRDTTTAASRRELVTPDHTAKTLSTPDHSNALDPGSGPGSSTPSLASSRVSDNASDGSPSPEEEASGQPWSLPLHGRAMRGPRSSAARSRRAGRRSQLSGPSTDVPHASVEEFLSSLPAGDFFGDDHRGHRSALTRLIFQNVNGLPALSTGRKQLQINQWLKDEQVGIALLAETNTHWPSLPEGHTWNDRMRQIGPKGYYSATAYNENRARPIASCSQYGGCVATVLNAVAHQAKSSGRDPSKLGRWAYVRLRGKKFDMPSSDNQVNEATDASRSRFSKDLVVVSAYRPNPPGKGESTVWAQHRSFFRSQGRQRDPREAFMVDLLRAITQWRDERCKVIVGVDANEDVSSYQDSSFRQRLCGIGLEEAILQRHPSRTAATQHRNKRGRPIDGIFATSGVVIKAGGYYNFDEFFSCDHRGLWIDIDLERSLGSYRPEKTPYKPRKLTMLDTAAVRRYLRLVHQGYDVYSIPSRLEQLHRQLTLNSGIMTEKMGRQYNCLHKQGYPAVFCEASFLFFLESRCGHFHPLLHETSKIDFHLLPARKKLLRQGIL</sequence>
<keyword evidence="3" id="KW-1185">Reference proteome</keyword>
<name>A0AAD2JHM7_9STRA</name>
<evidence type="ECO:0000313" key="3">
    <source>
        <dbReference type="Proteomes" id="UP001295423"/>
    </source>
</evidence>
<dbReference type="Proteomes" id="UP001295423">
    <property type="component" value="Unassembled WGS sequence"/>
</dbReference>
<feature type="compositionally biased region" description="Acidic residues" evidence="1">
    <location>
        <begin position="17"/>
        <end position="32"/>
    </location>
</feature>
<reference evidence="2" key="1">
    <citation type="submission" date="2023-08" db="EMBL/GenBank/DDBJ databases">
        <authorList>
            <person name="Audoor S."/>
            <person name="Bilcke G."/>
        </authorList>
    </citation>
    <scope>NUCLEOTIDE SEQUENCE</scope>
</reference>